<protein>
    <submittedName>
        <fullName evidence="5">Helix-turn-helix domain-containing protein</fullName>
    </submittedName>
</protein>
<sequence>MVRYYLTNNQGQTEVAARFNINPSQVYSWTHKFNEEGIAGLKPNQKGRPRKMPKKTKHIKKRAQKIELSEKEKYEEKILQQEAELERLRIENLILKKVAAK</sequence>
<evidence type="ECO:0000313" key="5">
    <source>
        <dbReference type="EMBL" id="QHQ68932.1"/>
    </source>
</evidence>
<gene>
    <name evidence="5" type="ORF">GSR61_10530</name>
</gene>
<comment type="similarity">
    <text evidence="1">Belongs to the IS150/IS1296 orfA family.</text>
</comment>
<dbReference type="InterPro" id="IPR036388">
    <property type="entry name" value="WH-like_DNA-bd_sf"/>
</dbReference>
<feature type="region of interest" description="Disordered" evidence="3">
    <location>
        <begin position="39"/>
        <end position="63"/>
    </location>
</feature>
<evidence type="ECO:0000259" key="4">
    <source>
        <dbReference type="Pfam" id="PF13518"/>
    </source>
</evidence>
<keyword evidence="2" id="KW-0175">Coiled coil</keyword>
<feature type="domain" description="Insertion element IS150 protein InsJ-like helix-turn-helix" evidence="4">
    <location>
        <begin position="1"/>
        <end position="50"/>
    </location>
</feature>
<dbReference type="InterPro" id="IPR010921">
    <property type="entry name" value="Trp_repressor/repl_initiator"/>
</dbReference>
<accession>A0AB37DI98</accession>
<dbReference type="Gene3D" id="1.10.10.10">
    <property type="entry name" value="Winged helix-like DNA-binding domain superfamily/Winged helix DNA-binding domain"/>
    <property type="match status" value="1"/>
</dbReference>
<evidence type="ECO:0000256" key="1">
    <source>
        <dbReference type="ARBA" id="ARBA00038232"/>
    </source>
</evidence>
<dbReference type="SUPFAM" id="SSF48295">
    <property type="entry name" value="TrpR-like"/>
    <property type="match status" value="1"/>
</dbReference>
<dbReference type="AlphaFoldDB" id="A0AB37DI98"/>
<reference evidence="5 6" key="1">
    <citation type="submission" date="2019-12" db="EMBL/GenBank/DDBJ databases">
        <title>Complete Genome Sequences of Lactobacillus strains, C25 and P38, Isolated from Chicken Cecum.</title>
        <authorList>
            <person name="Hassan H.M."/>
            <person name="Mendoza M."/>
            <person name="Rezvani M."/>
            <person name="Koci M.D."/>
            <person name="Dickey A.N."/>
            <person name="Scholl E.H."/>
        </authorList>
    </citation>
    <scope>NUCLEOTIDE SEQUENCE [LARGE SCALE GENOMIC DNA]</scope>
    <source>
        <strain evidence="5 6">C25</strain>
    </source>
</reference>
<dbReference type="Proteomes" id="UP000464915">
    <property type="component" value="Chromosome"/>
</dbReference>
<dbReference type="EMBL" id="CP047142">
    <property type="protein sequence ID" value="QHQ68932.1"/>
    <property type="molecule type" value="Genomic_DNA"/>
</dbReference>
<name>A0AB37DI98_9LACO</name>
<evidence type="ECO:0000256" key="3">
    <source>
        <dbReference type="SAM" id="MobiDB-lite"/>
    </source>
</evidence>
<proteinExistence type="inferred from homology"/>
<dbReference type="GO" id="GO:0043565">
    <property type="term" value="F:sequence-specific DNA binding"/>
    <property type="evidence" value="ECO:0007669"/>
    <property type="project" value="InterPro"/>
</dbReference>
<dbReference type="PANTHER" id="PTHR33795">
    <property type="entry name" value="INSERTION ELEMENT IS150 PROTEIN INSJ"/>
    <property type="match status" value="1"/>
</dbReference>
<feature type="compositionally biased region" description="Basic residues" evidence="3">
    <location>
        <begin position="45"/>
        <end position="63"/>
    </location>
</feature>
<dbReference type="Pfam" id="PF13518">
    <property type="entry name" value="HTH_28"/>
    <property type="match status" value="1"/>
</dbReference>
<dbReference type="InterPro" id="IPR055247">
    <property type="entry name" value="InsJ-like_HTH"/>
</dbReference>
<evidence type="ECO:0000313" key="6">
    <source>
        <dbReference type="Proteomes" id="UP000464915"/>
    </source>
</evidence>
<organism evidence="5 6">
    <name type="scientific">Lactobacillus crispatus</name>
    <dbReference type="NCBI Taxonomy" id="47770"/>
    <lineage>
        <taxon>Bacteria</taxon>
        <taxon>Bacillati</taxon>
        <taxon>Bacillota</taxon>
        <taxon>Bacilli</taxon>
        <taxon>Lactobacillales</taxon>
        <taxon>Lactobacillaceae</taxon>
        <taxon>Lactobacillus</taxon>
    </lineage>
</organism>
<dbReference type="PANTHER" id="PTHR33795:SF1">
    <property type="entry name" value="INSERTION ELEMENT IS150 PROTEIN INSJ"/>
    <property type="match status" value="1"/>
</dbReference>
<feature type="coiled-coil region" evidence="2">
    <location>
        <begin position="71"/>
        <end position="98"/>
    </location>
</feature>
<evidence type="ECO:0000256" key="2">
    <source>
        <dbReference type="SAM" id="Coils"/>
    </source>
</evidence>
<dbReference type="InterPro" id="IPR052057">
    <property type="entry name" value="IS150/IS1296_orfA-like"/>
</dbReference>